<evidence type="ECO:0000313" key="1">
    <source>
        <dbReference type="EMBL" id="VDL75645.1"/>
    </source>
</evidence>
<dbReference type="WBParaSite" id="NBR_0001205501-mRNA-1">
    <property type="protein sequence ID" value="NBR_0001205501-mRNA-1"/>
    <property type="gene ID" value="NBR_0001205501"/>
</dbReference>
<organism evidence="3">
    <name type="scientific">Nippostrongylus brasiliensis</name>
    <name type="common">Rat hookworm</name>
    <dbReference type="NCBI Taxonomy" id="27835"/>
    <lineage>
        <taxon>Eukaryota</taxon>
        <taxon>Metazoa</taxon>
        <taxon>Ecdysozoa</taxon>
        <taxon>Nematoda</taxon>
        <taxon>Chromadorea</taxon>
        <taxon>Rhabditida</taxon>
        <taxon>Rhabditina</taxon>
        <taxon>Rhabditomorpha</taxon>
        <taxon>Strongyloidea</taxon>
        <taxon>Heligmosomidae</taxon>
        <taxon>Nippostrongylus</taxon>
    </lineage>
</organism>
<accession>A0A0N4Y7C8</accession>
<sequence>MIQTSLLVLTRILPCPSSGAAKSGIPHTLTPDVIVIPETETISIGPKQSMDTSSLSIDSLPIDDLTTWSDDMCGTATFRQNNNDNRISRDSAVGLENCAYKDDSS</sequence>
<reference evidence="1 2" key="2">
    <citation type="submission" date="2018-11" db="EMBL/GenBank/DDBJ databases">
        <authorList>
            <consortium name="Pathogen Informatics"/>
        </authorList>
    </citation>
    <scope>NUCLEOTIDE SEQUENCE [LARGE SCALE GENOMIC DNA]</scope>
</reference>
<evidence type="ECO:0000313" key="3">
    <source>
        <dbReference type="WBParaSite" id="NBR_0001205501-mRNA-1"/>
    </source>
</evidence>
<protein>
    <submittedName>
        <fullName evidence="3">Secreted protein</fullName>
    </submittedName>
</protein>
<reference evidence="3" key="1">
    <citation type="submission" date="2017-02" db="UniProtKB">
        <authorList>
            <consortium name="WormBaseParasite"/>
        </authorList>
    </citation>
    <scope>IDENTIFICATION</scope>
</reference>
<gene>
    <name evidence="1" type="ORF">NBR_LOCUS12056</name>
</gene>
<dbReference type="Proteomes" id="UP000271162">
    <property type="component" value="Unassembled WGS sequence"/>
</dbReference>
<proteinExistence type="predicted"/>
<dbReference type="AlphaFoldDB" id="A0A0N4Y7C8"/>
<evidence type="ECO:0000313" key="2">
    <source>
        <dbReference type="Proteomes" id="UP000271162"/>
    </source>
</evidence>
<dbReference type="EMBL" id="UYSL01020664">
    <property type="protein sequence ID" value="VDL75645.1"/>
    <property type="molecule type" value="Genomic_DNA"/>
</dbReference>
<keyword evidence="2" id="KW-1185">Reference proteome</keyword>
<name>A0A0N4Y7C8_NIPBR</name>